<protein>
    <submittedName>
        <fullName evidence="1">Uncharacterized protein</fullName>
    </submittedName>
</protein>
<organism evidence="1">
    <name type="scientific">marine sediment metagenome</name>
    <dbReference type="NCBI Taxonomy" id="412755"/>
    <lineage>
        <taxon>unclassified sequences</taxon>
        <taxon>metagenomes</taxon>
        <taxon>ecological metagenomes</taxon>
    </lineage>
</organism>
<comment type="caution">
    <text evidence="1">The sequence shown here is derived from an EMBL/GenBank/DDBJ whole genome shotgun (WGS) entry which is preliminary data.</text>
</comment>
<evidence type="ECO:0000313" key="1">
    <source>
        <dbReference type="EMBL" id="KKL64817.1"/>
    </source>
</evidence>
<proteinExistence type="predicted"/>
<accession>A0A0F9GNW6</accession>
<sequence length="105" mass="11950">MRRLARFIKEWQTVFIGLVAGVTLIATFASMPGRVSTLEAKDIEQDKADTELEKAQATLSTTLTSALELHKEQKKQNAIDHRRYEEVQKQLTELHLQRVVNGSSR</sequence>
<name>A0A0F9GNW6_9ZZZZ</name>
<gene>
    <name evidence="1" type="ORF">LCGC14_2161210</name>
</gene>
<dbReference type="AlphaFoldDB" id="A0A0F9GNW6"/>
<dbReference type="EMBL" id="LAZR01027732">
    <property type="protein sequence ID" value="KKL64817.1"/>
    <property type="molecule type" value="Genomic_DNA"/>
</dbReference>
<reference evidence="1" key="1">
    <citation type="journal article" date="2015" name="Nature">
        <title>Complex archaea that bridge the gap between prokaryotes and eukaryotes.</title>
        <authorList>
            <person name="Spang A."/>
            <person name="Saw J.H."/>
            <person name="Jorgensen S.L."/>
            <person name="Zaremba-Niedzwiedzka K."/>
            <person name="Martijn J."/>
            <person name="Lind A.E."/>
            <person name="van Eijk R."/>
            <person name="Schleper C."/>
            <person name="Guy L."/>
            <person name="Ettema T.J."/>
        </authorList>
    </citation>
    <scope>NUCLEOTIDE SEQUENCE</scope>
</reference>